<evidence type="ECO:0000256" key="1">
    <source>
        <dbReference type="ARBA" id="ARBA00004429"/>
    </source>
</evidence>
<evidence type="ECO:0000256" key="5">
    <source>
        <dbReference type="ARBA" id="ARBA00022989"/>
    </source>
</evidence>
<gene>
    <name evidence="10" type="ORF">JCR33_20170</name>
</gene>
<dbReference type="AlphaFoldDB" id="A0A934ITR1"/>
<feature type="transmembrane region" description="Helical" evidence="8">
    <location>
        <begin position="7"/>
        <end position="29"/>
    </location>
</feature>
<dbReference type="GO" id="GO:0022857">
    <property type="term" value="F:transmembrane transporter activity"/>
    <property type="evidence" value="ECO:0007669"/>
    <property type="project" value="UniProtKB-UniRule"/>
</dbReference>
<feature type="transmembrane region" description="Helical" evidence="8">
    <location>
        <begin position="365"/>
        <end position="390"/>
    </location>
</feature>
<reference evidence="10" key="1">
    <citation type="submission" date="2020-12" db="EMBL/GenBank/DDBJ databases">
        <title>Bacterial taxonomy.</title>
        <authorList>
            <person name="Pan X."/>
        </authorList>
    </citation>
    <scope>NUCLEOTIDE SEQUENCE</scope>
    <source>
        <strain evidence="10">B2012</strain>
    </source>
</reference>
<feature type="transmembrane region" description="Helical" evidence="8">
    <location>
        <begin position="223"/>
        <end position="245"/>
    </location>
</feature>
<feature type="transmembrane region" description="Helical" evidence="8">
    <location>
        <begin position="284"/>
        <end position="303"/>
    </location>
</feature>
<dbReference type="EMBL" id="JAEKJA010000022">
    <property type="protein sequence ID" value="MBJ3778027.1"/>
    <property type="molecule type" value="Genomic_DNA"/>
</dbReference>
<protein>
    <submittedName>
        <fullName evidence="10">TRAP transporter large permease</fullName>
    </submittedName>
</protein>
<comment type="function">
    <text evidence="7">Part of the tripartite ATP-independent periplasmic (TRAP) transport system.</text>
</comment>
<feature type="transmembrane region" description="Helical" evidence="8">
    <location>
        <begin position="61"/>
        <end position="82"/>
    </location>
</feature>
<evidence type="ECO:0000313" key="10">
    <source>
        <dbReference type="EMBL" id="MBJ3778027.1"/>
    </source>
</evidence>
<feature type="transmembrane region" description="Helical" evidence="8">
    <location>
        <begin position="251"/>
        <end position="272"/>
    </location>
</feature>
<keyword evidence="11" id="KW-1185">Reference proteome</keyword>
<feature type="domain" description="TRAP C4-dicarboxylate transport system permease DctM subunit" evidence="9">
    <location>
        <begin position="14"/>
        <end position="426"/>
    </location>
</feature>
<feature type="transmembrane region" description="Helical" evidence="8">
    <location>
        <begin position="139"/>
        <end position="159"/>
    </location>
</feature>
<feature type="transmembrane region" description="Helical" evidence="8">
    <location>
        <begin position="102"/>
        <end position="127"/>
    </location>
</feature>
<keyword evidence="6 8" id="KW-0472">Membrane</keyword>
<dbReference type="Pfam" id="PF06808">
    <property type="entry name" value="DctM"/>
    <property type="match status" value="1"/>
</dbReference>
<dbReference type="PANTHER" id="PTHR33362">
    <property type="entry name" value="SIALIC ACID TRAP TRANSPORTER PERMEASE PROTEIN SIAT-RELATED"/>
    <property type="match status" value="1"/>
</dbReference>
<evidence type="ECO:0000259" key="9">
    <source>
        <dbReference type="Pfam" id="PF06808"/>
    </source>
</evidence>
<evidence type="ECO:0000256" key="3">
    <source>
        <dbReference type="ARBA" id="ARBA00022519"/>
    </source>
</evidence>
<keyword evidence="7" id="KW-0813">Transport</keyword>
<evidence type="ECO:0000256" key="8">
    <source>
        <dbReference type="SAM" id="Phobius"/>
    </source>
</evidence>
<evidence type="ECO:0000256" key="7">
    <source>
        <dbReference type="RuleBase" id="RU369079"/>
    </source>
</evidence>
<name>A0A934ITR1_9HYPH</name>
<keyword evidence="3 7" id="KW-0997">Cell inner membrane</keyword>
<dbReference type="GO" id="GO:0005886">
    <property type="term" value="C:plasma membrane"/>
    <property type="evidence" value="ECO:0007669"/>
    <property type="project" value="UniProtKB-SubCell"/>
</dbReference>
<dbReference type="PANTHER" id="PTHR33362:SF5">
    <property type="entry name" value="C4-DICARBOXYLATE TRAP TRANSPORTER LARGE PERMEASE PROTEIN DCTM"/>
    <property type="match status" value="1"/>
</dbReference>
<dbReference type="PIRSF" id="PIRSF006066">
    <property type="entry name" value="HI0050"/>
    <property type="match status" value="1"/>
</dbReference>
<feature type="transmembrane region" description="Helical" evidence="8">
    <location>
        <begin position="35"/>
        <end position="54"/>
    </location>
</feature>
<comment type="caution">
    <text evidence="10">The sequence shown here is derived from an EMBL/GenBank/DDBJ whole genome shotgun (WGS) entry which is preliminary data.</text>
</comment>
<feature type="transmembrane region" description="Helical" evidence="8">
    <location>
        <begin position="323"/>
        <end position="353"/>
    </location>
</feature>
<dbReference type="RefSeq" id="WP_198883929.1">
    <property type="nucleotide sequence ID" value="NZ_JAEKJA010000022.1"/>
</dbReference>
<evidence type="ECO:0000256" key="4">
    <source>
        <dbReference type="ARBA" id="ARBA00022692"/>
    </source>
</evidence>
<dbReference type="InterPro" id="IPR004681">
    <property type="entry name" value="TRAP_DctM"/>
</dbReference>
<feature type="transmembrane region" description="Helical" evidence="8">
    <location>
        <begin position="179"/>
        <end position="202"/>
    </location>
</feature>
<evidence type="ECO:0000256" key="2">
    <source>
        <dbReference type="ARBA" id="ARBA00022475"/>
    </source>
</evidence>
<accession>A0A934ITR1</accession>
<dbReference type="InterPro" id="IPR010656">
    <property type="entry name" value="DctM"/>
</dbReference>
<comment type="subcellular location">
    <subcellularLocation>
        <location evidence="1 7">Cell inner membrane</location>
        <topology evidence="1 7">Multi-pass membrane protein</topology>
    </subcellularLocation>
</comment>
<dbReference type="Proteomes" id="UP000609531">
    <property type="component" value="Unassembled WGS sequence"/>
</dbReference>
<evidence type="ECO:0000313" key="11">
    <source>
        <dbReference type="Proteomes" id="UP000609531"/>
    </source>
</evidence>
<keyword evidence="5 8" id="KW-1133">Transmembrane helix</keyword>
<evidence type="ECO:0000256" key="6">
    <source>
        <dbReference type="ARBA" id="ARBA00023136"/>
    </source>
</evidence>
<sequence length="437" mass="45961">MSLTDPAILGVLSVVLLLTLVGLGVRIFVAAALVGFAGLAAMRGFGTAMALAGLTPYAKTATYEFSVLPMYLLLGFLAFYAGMTRQVFEAARIWVGQLRGGLALATVVATAGFSAVSGASTATSAVFTRIALPEMIRAGYAVSISAGVVAAGGTLASLIPPSGILVIYGIIAETSIGKLLLAGFIPGALSALVYVATIAVLFRLKPELGPVGQSYTLRRKLAATRNLAGIALVIAIVLGGLYSGWLTPTETGAAGAFVMLVFCVFKTGFRLANLRDALIETAQVSAMIFAIIWAVLIYVRFLGFTGLPGDIAEWVLGLDANRYVILIGILLVYVVLGMFMDAIGMLLLTLPFVLPTIDGLGFNEIWFGIILVKMAEICLITPPIGLNVFVVHGVRPDIPVNTIFRGAFPFFIADVVTVILLILIPDIVLWLPNQMSG</sequence>
<keyword evidence="4 8" id="KW-0812">Transmembrane</keyword>
<organism evidence="10 11">
    <name type="scientific">Acuticoccus mangrovi</name>
    <dbReference type="NCBI Taxonomy" id="2796142"/>
    <lineage>
        <taxon>Bacteria</taxon>
        <taxon>Pseudomonadati</taxon>
        <taxon>Pseudomonadota</taxon>
        <taxon>Alphaproteobacteria</taxon>
        <taxon>Hyphomicrobiales</taxon>
        <taxon>Amorphaceae</taxon>
        <taxon>Acuticoccus</taxon>
    </lineage>
</organism>
<keyword evidence="2" id="KW-1003">Cell membrane</keyword>
<feature type="transmembrane region" description="Helical" evidence="8">
    <location>
        <begin position="410"/>
        <end position="431"/>
    </location>
</feature>
<proteinExistence type="predicted"/>